<dbReference type="RefSeq" id="WP_320686749.1">
    <property type="nucleotide sequence ID" value="NZ_JAXBLV010000175.1"/>
</dbReference>
<dbReference type="SMART" id="SM00342">
    <property type="entry name" value="HTH_ARAC"/>
    <property type="match status" value="1"/>
</dbReference>
<keyword evidence="7" id="KW-1185">Reference proteome</keyword>
<dbReference type="InterPro" id="IPR009057">
    <property type="entry name" value="Homeodomain-like_sf"/>
</dbReference>
<dbReference type="PROSITE" id="PS01124">
    <property type="entry name" value="HTH_ARAC_FAMILY_2"/>
    <property type="match status" value="1"/>
</dbReference>
<keyword evidence="2" id="KW-0238">DNA-binding</keyword>
<gene>
    <name evidence="6" type="ORF">R5W23_001331</name>
</gene>
<keyword evidence="1" id="KW-0805">Transcription regulation</keyword>
<sequence>MNARREPVAVVLPAHGVYVWETQHDHGFVMEPESHPFAELFYALDGRGTFVLAGRGHACGPGDVVVVPPGVVHQIADRDAPLTLYGIGVSAELLACDPELQLDERAGVVPGSRVLAARVRAGLRQMFHEQTDARPGGRAKMVGLALQLVALVARSAPRPAAGATRPETGREAVERFRADLDRRFYEPPRLDRAAAELGLSRRSFTRLFRAAAGCPFAEYVERVRVEYACRLLRDTARGITSIAFECGYEDLSAFYRAFKRHTGQSPGRWRGSGAAVPRLREVGPIRQPD</sequence>
<dbReference type="SUPFAM" id="SSF51215">
    <property type="entry name" value="Regulatory protein AraC"/>
    <property type="match status" value="1"/>
</dbReference>
<dbReference type="PANTHER" id="PTHR46796">
    <property type="entry name" value="HTH-TYPE TRANSCRIPTIONAL ACTIVATOR RHAS-RELATED"/>
    <property type="match status" value="1"/>
</dbReference>
<name>A0ABU5EXT1_9BACT</name>
<accession>A0ABU5EXT1</accession>
<dbReference type="InterPro" id="IPR018060">
    <property type="entry name" value="HTH_AraC"/>
</dbReference>
<dbReference type="InterPro" id="IPR003313">
    <property type="entry name" value="AraC-bd"/>
</dbReference>
<dbReference type="Gene3D" id="1.10.10.60">
    <property type="entry name" value="Homeodomain-like"/>
    <property type="match status" value="2"/>
</dbReference>
<dbReference type="Proteomes" id="UP001272242">
    <property type="component" value="Unassembled WGS sequence"/>
</dbReference>
<dbReference type="Pfam" id="PF02311">
    <property type="entry name" value="AraC_binding"/>
    <property type="match status" value="1"/>
</dbReference>
<dbReference type="InterPro" id="IPR037923">
    <property type="entry name" value="HTH-like"/>
</dbReference>
<evidence type="ECO:0000256" key="2">
    <source>
        <dbReference type="ARBA" id="ARBA00023125"/>
    </source>
</evidence>
<dbReference type="EMBL" id="JAXBLV010000175">
    <property type="protein sequence ID" value="MDY3560106.1"/>
    <property type="molecule type" value="Genomic_DNA"/>
</dbReference>
<dbReference type="Pfam" id="PF12833">
    <property type="entry name" value="HTH_18"/>
    <property type="match status" value="1"/>
</dbReference>
<dbReference type="InterPro" id="IPR018062">
    <property type="entry name" value="HTH_AraC-typ_CS"/>
</dbReference>
<dbReference type="SUPFAM" id="SSF46689">
    <property type="entry name" value="Homeodomain-like"/>
    <property type="match status" value="2"/>
</dbReference>
<evidence type="ECO:0000256" key="1">
    <source>
        <dbReference type="ARBA" id="ARBA00023015"/>
    </source>
</evidence>
<evidence type="ECO:0000313" key="7">
    <source>
        <dbReference type="Proteomes" id="UP001272242"/>
    </source>
</evidence>
<dbReference type="InterPro" id="IPR050204">
    <property type="entry name" value="AraC_XylS_family_regulators"/>
</dbReference>
<dbReference type="Gene3D" id="2.60.120.10">
    <property type="entry name" value="Jelly Rolls"/>
    <property type="match status" value="1"/>
</dbReference>
<dbReference type="InterPro" id="IPR014710">
    <property type="entry name" value="RmlC-like_jellyroll"/>
</dbReference>
<organism evidence="6 7">
    <name type="scientific">Gemmata algarum</name>
    <dbReference type="NCBI Taxonomy" id="2975278"/>
    <lineage>
        <taxon>Bacteria</taxon>
        <taxon>Pseudomonadati</taxon>
        <taxon>Planctomycetota</taxon>
        <taxon>Planctomycetia</taxon>
        <taxon>Gemmatales</taxon>
        <taxon>Gemmataceae</taxon>
        <taxon>Gemmata</taxon>
    </lineage>
</organism>
<reference evidence="7" key="1">
    <citation type="journal article" date="2023" name="Mar. Drugs">
        <title>Gemmata algarum, a Novel Planctomycete Isolated from an Algal Mat, Displays Antimicrobial Activity.</title>
        <authorList>
            <person name="Kumar G."/>
            <person name="Kallscheuer N."/>
            <person name="Kashif M."/>
            <person name="Ahamad S."/>
            <person name="Jagadeeshwari U."/>
            <person name="Pannikurungottu S."/>
            <person name="Haufschild T."/>
            <person name="Kabuu M."/>
            <person name="Sasikala C."/>
            <person name="Jogler C."/>
            <person name="Ramana C."/>
        </authorList>
    </citation>
    <scope>NUCLEOTIDE SEQUENCE [LARGE SCALE GENOMIC DNA]</scope>
    <source>
        <strain evidence="7">JC673</strain>
    </source>
</reference>
<evidence type="ECO:0000256" key="4">
    <source>
        <dbReference type="ARBA" id="ARBA00023163"/>
    </source>
</evidence>
<feature type="domain" description="HTH araC/xylS-type" evidence="5">
    <location>
        <begin position="174"/>
        <end position="272"/>
    </location>
</feature>
<keyword evidence="3" id="KW-0010">Activator</keyword>
<dbReference type="PRINTS" id="PR00032">
    <property type="entry name" value="HTHARAC"/>
</dbReference>
<proteinExistence type="predicted"/>
<evidence type="ECO:0000256" key="3">
    <source>
        <dbReference type="ARBA" id="ARBA00023159"/>
    </source>
</evidence>
<protein>
    <submittedName>
        <fullName evidence="6">AraC family transcriptional regulator</fullName>
    </submittedName>
</protein>
<keyword evidence="4" id="KW-0804">Transcription</keyword>
<dbReference type="InterPro" id="IPR020449">
    <property type="entry name" value="Tscrpt_reg_AraC-type_HTH"/>
</dbReference>
<comment type="caution">
    <text evidence="6">The sequence shown here is derived from an EMBL/GenBank/DDBJ whole genome shotgun (WGS) entry which is preliminary data.</text>
</comment>
<evidence type="ECO:0000259" key="5">
    <source>
        <dbReference type="PROSITE" id="PS01124"/>
    </source>
</evidence>
<evidence type="ECO:0000313" key="6">
    <source>
        <dbReference type="EMBL" id="MDY3560106.1"/>
    </source>
</evidence>
<dbReference type="PROSITE" id="PS00041">
    <property type="entry name" value="HTH_ARAC_FAMILY_1"/>
    <property type="match status" value="1"/>
</dbReference>